<dbReference type="GO" id="GO:0004749">
    <property type="term" value="F:ribose phosphate diphosphokinase activity"/>
    <property type="evidence" value="ECO:0007669"/>
    <property type="project" value="UniProtKB-EC"/>
</dbReference>
<gene>
    <name evidence="1" type="primary">prs_39</name>
    <name evidence="1" type="ORF">SDC9_144063</name>
</gene>
<keyword evidence="1" id="KW-0808">Transferase</keyword>
<dbReference type="AlphaFoldDB" id="A0A645E570"/>
<proteinExistence type="predicted"/>
<comment type="caution">
    <text evidence="1">The sequence shown here is derived from an EMBL/GenBank/DDBJ whole genome shotgun (WGS) entry which is preliminary data.</text>
</comment>
<dbReference type="PANTHER" id="PTHR10210">
    <property type="entry name" value="RIBOSE-PHOSPHATE DIPHOSPHOKINASE FAMILY MEMBER"/>
    <property type="match status" value="1"/>
</dbReference>
<dbReference type="GO" id="GO:0002189">
    <property type="term" value="C:ribose phosphate diphosphokinase complex"/>
    <property type="evidence" value="ECO:0007669"/>
    <property type="project" value="TreeGrafter"/>
</dbReference>
<accession>A0A645E570</accession>
<protein>
    <submittedName>
        <fullName evidence="1">Ribose-phosphate pyrophosphokinase</fullName>
        <ecNumber evidence="1">2.7.6.1</ecNumber>
    </submittedName>
</protein>
<dbReference type="Pfam" id="PF14572">
    <property type="entry name" value="Pribosyl_synth"/>
    <property type="match status" value="1"/>
</dbReference>
<dbReference type="GO" id="GO:0005737">
    <property type="term" value="C:cytoplasm"/>
    <property type="evidence" value="ECO:0007669"/>
    <property type="project" value="TreeGrafter"/>
</dbReference>
<dbReference type="EC" id="2.7.6.1" evidence="1"/>
<dbReference type="SUPFAM" id="SSF53271">
    <property type="entry name" value="PRTase-like"/>
    <property type="match status" value="2"/>
</dbReference>
<dbReference type="GO" id="GO:0006164">
    <property type="term" value="P:purine nucleotide biosynthetic process"/>
    <property type="evidence" value="ECO:0007669"/>
    <property type="project" value="TreeGrafter"/>
</dbReference>
<sequence>MIYFNGERVQVNKFPNGESFIKSEGLKGKDGINEIKVKFESDEDITHLIFLKGHLEELRIKCNLVIPYMPYSRMDRTEGIRVFTLKYLCRIINNLGFEAVTIYEPHSEVSMALLDRVQVVNMSKFLTEELLNELNRGEEEIYLVYPDAGAAKRYGKEINYENILTANKERDFKTGFIKSLEINGRVKQEGFKAIIVDDLCSKGGTFMMAASKLKEMGVSEIYLVVTHCENTIFEGNLLNSDLVKGIYTTNSILSKEHEKIRVYEI</sequence>
<dbReference type="EMBL" id="VSSQ01043233">
    <property type="protein sequence ID" value="MPM96897.1"/>
    <property type="molecule type" value="Genomic_DNA"/>
</dbReference>
<dbReference type="GO" id="GO:0016301">
    <property type="term" value="F:kinase activity"/>
    <property type="evidence" value="ECO:0007669"/>
    <property type="project" value="UniProtKB-KW"/>
</dbReference>
<dbReference type="CDD" id="cd06223">
    <property type="entry name" value="PRTases_typeI"/>
    <property type="match status" value="1"/>
</dbReference>
<keyword evidence="1" id="KW-0418">Kinase</keyword>
<reference evidence="1" key="1">
    <citation type="submission" date="2019-08" db="EMBL/GenBank/DDBJ databases">
        <authorList>
            <person name="Kucharzyk K."/>
            <person name="Murdoch R.W."/>
            <person name="Higgins S."/>
            <person name="Loffler F."/>
        </authorList>
    </citation>
    <scope>NUCLEOTIDE SEQUENCE</scope>
</reference>
<organism evidence="1">
    <name type="scientific">bioreactor metagenome</name>
    <dbReference type="NCBI Taxonomy" id="1076179"/>
    <lineage>
        <taxon>unclassified sequences</taxon>
        <taxon>metagenomes</taxon>
        <taxon>ecological metagenomes</taxon>
    </lineage>
</organism>
<dbReference type="GO" id="GO:0006015">
    <property type="term" value="P:5-phosphoribose 1-diphosphate biosynthetic process"/>
    <property type="evidence" value="ECO:0007669"/>
    <property type="project" value="TreeGrafter"/>
</dbReference>
<dbReference type="InterPro" id="IPR000836">
    <property type="entry name" value="PRTase_dom"/>
</dbReference>
<dbReference type="InterPro" id="IPR029057">
    <property type="entry name" value="PRTase-like"/>
</dbReference>
<dbReference type="GO" id="GO:0000287">
    <property type="term" value="F:magnesium ion binding"/>
    <property type="evidence" value="ECO:0007669"/>
    <property type="project" value="InterPro"/>
</dbReference>
<dbReference type="InterPro" id="IPR005946">
    <property type="entry name" value="Rib-P_diPkinase"/>
</dbReference>
<name>A0A645E570_9ZZZZ</name>
<dbReference type="SMART" id="SM01400">
    <property type="entry name" value="Pribosyltran_N"/>
    <property type="match status" value="1"/>
</dbReference>
<dbReference type="PANTHER" id="PTHR10210:SF45">
    <property type="entry name" value="RIBOSE-PHOSPHATE PYROPHOSPHOKINASE 3, CHLOROPLASTIC"/>
    <property type="match status" value="1"/>
</dbReference>
<evidence type="ECO:0000313" key="1">
    <source>
        <dbReference type="EMBL" id="MPM96897.1"/>
    </source>
</evidence>
<dbReference type="Gene3D" id="3.40.50.2020">
    <property type="match status" value="2"/>
</dbReference>